<dbReference type="RefSeq" id="WP_173955106.1">
    <property type="nucleotide sequence ID" value="NZ_CP028942.1"/>
</dbReference>
<dbReference type="PROSITE" id="PS51186">
    <property type="entry name" value="GNAT"/>
    <property type="match status" value="1"/>
</dbReference>
<dbReference type="AlphaFoldDB" id="A0A6M9PW33"/>
<evidence type="ECO:0000313" key="2">
    <source>
        <dbReference type="EMBL" id="QKM64062.1"/>
    </source>
</evidence>
<dbReference type="KEGG" id="ptrp:DCO17_01745"/>
<dbReference type="InterPro" id="IPR000182">
    <property type="entry name" value="GNAT_dom"/>
</dbReference>
<accession>A0A6M9PW33</accession>
<dbReference type="SUPFAM" id="SSF55729">
    <property type="entry name" value="Acyl-CoA N-acyltransferases (Nat)"/>
    <property type="match status" value="1"/>
</dbReference>
<dbReference type="EMBL" id="CP028942">
    <property type="protein sequence ID" value="QKM64062.1"/>
    <property type="molecule type" value="Genomic_DNA"/>
</dbReference>
<dbReference type="Pfam" id="PF00583">
    <property type="entry name" value="Acetyltransf_1"/>
    <property type="match status" value="1"/>
</dbReference>
<dbReference type="GO" id="GO:0016747">
    <property type="term" value="F:acyltransferase activity, transferring groups other than amino-acyl groups"/>
    <property type="evidence" value="ECO:0007669"/>
    <property type="project" value="InterPro"/>
</dbReference>
<dbReference type="InterPro" id="IPR016181">
    <property type="entry name" value="Acyl_CoA_acyltransferase"/>
</dbReference>
<evidence type="ECO:0000259" key="1">
    <source>
        <dbReference type="PROSITE" id="PS51186"/>
    </source>
</evidence>
<keyword evidence="3" id="KW-1185">Reference proteome</keyword>
<gene>
    <name evidence="2" type="ORF">DCO17_01745</name>
</gene>
<reference evidence="2 3" key="1">
    <citation type="submission" date="2018-04" db="EMBL/GenBank/DDBJ databases">
        <title>Polynucleobacter sp. UH21B genome.</title>
        <authorList>
            <person name="Hahn M.W."/>
        </authorList>
    </citation>
    <scope>NUCLEOTIDE SEQUENCE [LARGE SCALE GENOMIC DNA]</scope>
    <source>
        <strain evidence="2 3">MWH-UH21B</strain>
    </source>
</reference>
<proteinExistence type="predicted"/>
<protein>
    <recommendedName>
        <fullName evidence="1">N-acetyltransferase domain-containing protein</fullName>
    </recommendedName>
</protein>
<name>A0A6M9PW33_9BURK</name>
<evidence type="ECO:0000313" key="3">
    <source>
        <dbReference type="Proteomes" id="UP000503312"/>
    </source>
</evidence>
<sequence>MSPKIIIRKAEVSDSSAIASVHRIAFEGFFLERMGIGFLTAYYDILIGYRQNIFLIAEDSNGELIGFIAGYLDKSRFYKHLLARCFRIIFPALIAMVRSPALFLEVALNFLRVNRLSVTREVECELASVGVLMGGVGIGSQLLRAFIAEVKSRHFDCITLTTDYSDNAIAKIFYEKHGFTMVGIEVRTTGRVLAKYSLDLTCG</sequence>
<dbReference type="Proteomes" id="UP000503312">
    <property type="component" value="Chromosome"/>
</dbReference>
<organism evidence="2 3">
    <name type="scientific">Polynucleobacter tropicus</name>
    <dbReference type="NCBI Taxonomy" id="1743174"/>
    <lineage>
        <taxon>Bacteria</taxon>
        <taxon>Pseudomonadati</taxon>
        <taxon>Pseudomonadota</taxon>
        <taxon>Betaproteobacteria</taxon>
        <taxon>Burkholderiales</taxon>
        <taxon>Burkholderiaceae</taxon>
        <taxon>Polynucleobacter</taxon>
    </lineage>
</organism>
<dbReference type="Gene3D" id="3.40.630.30">
    <property type="match status" value="1"/>
</dbReference>
<feature type="domain" description="N-acetyltransferase" evidence="1">
    <location>
        <begin position="5"/>
        <end position="199"/>
    </location>
</feature>